<dbReference type="AlphaFoldDB" id="A0A0A2GZG9"/>
<dbReference type="KEGG" id="ddo:I597_1556"/>
<dbReference type="Gene3D" id="3.10.310.30">
    <property type="match status" value="1"/>
</dbReference>
<organism evidence="3 4">
    <name type="scientific">Dokdonia donghaensis DSW-1</name>
    <dbReference type="NCBI Taxonomy" id="1300343"/>
    <lineage>
        <taxon>Bacteria</taxon>
        <taxon>Pseudomonadati</taxon>
        <taxon>Bacteroidota</taxon>
        <taxon>Flavobacteriia</taxon>
        <taxon>Flavobacteriales</taxon>
        <taxon>Flavobacteriaceae</taxon>
        <taxon>Dokdonia</taxon>
    </lineage>
</organism>
<proteinExistence type="predicted"/>
<reference evidence="3 4" key="1">
    <citation type="submission" date="2014-10" db="EMBL/GenBank/DDBJ databases">
        <title>Draft genome sequence of the proteorhodopsin-containing marine bacterium Dokdonia donghaensis.</title>
        <authorList>
            <person name="Gomez-Consarnau L."/>
            <person name="Gonzalez J.M."/>
            <person name="Riedel T."/>
            <person name="Jaenicke S."/>
            <person name="Wagner-Doebler I."/>
            <person name="Fuhrman J.A."/>
        </authorList>
    </citation>
    <scope>NUCLEOTIDE SEQUENCE [LARGE SCALE GENOMIC DNA]</scope>
    <source>
        <strain evidence="3 4">DSW-1</strain>
    </source>
</reference>
<dbReference type="OrthoDB" id="9803668at2"/>
<evidence type="ECO:0000313" key="3">
    <source>
        <dbReference type="EMBL" id="KGO07731.1"/>
    </source>
</evidence>
<dbReference type="Pfam" id="PF01368">
    <property type="entry name" value="DHH"/>
    <property type="match status" value="1"/>
</dbReference>
<accession>A0A0A2GZG9</accession>
<evidence type="ECO:0000259" key="1">
    <source>
        <dbReference type="Pfam" id="PF01368"/>
    </source>
</evidence>
<keyword evidence="4" id="KW-1185">Reference proteome</keyword>
<evidence type="ECO:0000313" key="4">
    <source>
        <dbReference type="Proteomes" id="UP000030140"/>
    </source>
</evidence>
<dbReference type="PATRIC" id="fig|1300343.5.peg.1565"/>
<sequence>MNPTQITTTKELLSNSKKIAIIPHKNPDGDAMGSTLALAAYLKKKGHEAVVVAPNEYPHFLKWLPGDSEVLFYTSNTGNARKAITTADLIFTLDFNHFSRTGDLEAELDKVSAPFIMIDHHQQPDTYAAVTYSDTSMSSTCEMVYHFIKSLGDEDIITADMASCLYTGIMTDTGSFRFPSTTATTHEVIAALIKKGANNDQIHQNIYDTNSESRLQLLGVALSNLVVLREYRTAYITISQKELDDHKFQKGDTEGFVNYCLSLEGIIFAVIFIENKADRIIKMSLRSKGDFSVNELARAHYHGGGHTNAAGGKSDSSLEETVAQFKALLPTYKEQLT</sequence>
<dbReference type="PANTHER" id="PTHR47618:SF1">
    <property type="entry name" value="BIFUNCTIONAL OLIGORIBONUCLEASE AND PAP PHOSPHATASE NRNA"/>
    <property type="match status" value="1"/>
</dbReference>
<dbReference type="EMBL" id="JSAQ01000001">
    <property type="protein sequence ID" value="KGO07731.1"/>
    <property type="molecule type" value="Genomic_DNA"/>
</dbReference>
<name>A0A0A2GZG9_9FLAO</name>
<dbReference type="GO" id="GO:0003676">
    <property type="term" value="F:nucleic acid binding"/>
    <property type="evidence" value="ECO:0007669"/>
    <property type="project" value="InterPro"/>
</dbReference>
<dbReference type="InterPro" id="IPR051319">
    <property type="entry name" value="Oligoribo/pAp-PDE_c-di-AMP_PDE"/>
</dbReference>
<comment type="caution">
    <text evidence="3">The sequence shown here is derived from an EMBL/GenBank/DDBJ whole genome shotgun (WGS) entry which is preliminary data.</text>
</comment>
<dbReference type="InterPro" id="IPR003156">
    <property type="entry name" value="DHHA1_dom"/>
</dbReference>
<feature type="domain" description="DDH" evidence="1">
    <location>
        <begin position="18"/>
        <end position="169"/>
    </location>
</feature>
<dbReference type="Gene3D" id="3.90.1640.10">
    <property type="entry name" value="inorganic pyrophosphatase (n-terminal core)"/>
    <property type="match status" value="1"/>
</dbReference>
<protein>
    <submittedName>
        <fullName evidence="3">Exopolyphosphatase</fullName>
    </submittedName>
</protein>
<dbReference type="Proteomes" id="UP000030140">
    <property type="component" value="Unassembled WGS sequence"/>
</dbReference>
<dbReference type="Pfam" id="PF02272">
    <property type="entry name" value="DHHA1"/>
    <property type="match status" value="1"/>
</dbReference>
<evidence type="ECO:0000259" key="2">
    <source>
        <dbReference type="Pfam" id="PF02272"/>
    </source>
</evidence>
<dbReference type="RefSeq" id="WP_035328110.1">
    <property type="nucleotide sequence ID" value="NZ_CP015125.1"/>
</dbReference>
<dbReference type="InterPro" id="IPR001667">
    <property type="entry name" value="DDH_dom"/>
</dbReference>
<gene>
    <name evidence="3" type="ORF">NV36_13375</name>
</gene>
<dbReference type="SUPFAM" id="SSF64182">
    <property type="entry name" value="DHH phosphoesterases"/>
    <property type="match status" value="1"/>
</dbReference>
<dbReference type="InterPro" id="IPR038763">
    <property type="entry name" value="DHH_sf"/>
</dbReference>
<feature type="domain" description="DHHA1" evidence="2">
    <location>
        <begin position="245"/>
        <end position="326"/>
    </location>
</feature>
<dbReference type="PANTHER" id="PTHR47618">
    <property type="entry name" value="BIFUNCTIONAL OLIGORIBONUCLEASE AND PAP PHOSPHATASE NRNA"/>
    <property type="match status" value="1"/>
</dbReference>